<keyword evidence="1" id="KW-1133">Transmembrane helix</keyword>
<feature type="transmembrane region" description="Helical" evidence="1">
    <location>
        <begin position="66"/>
        <end position="92"/>
    </location>
</feature>
<dbReference type="AlphaFoldDB" id="A0A146LFN0"/>
<reference evidence="2" key="1">
    <citation type="journal article" date="2016" name="Gigascience">
        <title>De novo construction of an expanded transcriptome assembly for the western tarnished plant bug, Lygus hesperus.</title>
        <authorList>
            <person name="Tassone E.E."/>
            <person name="Geib S.M."/>
            <person name="Hall B."/>
            <person name="Fabrick J.A."/>
            <person name="Brent C.S."/>
            <person name="Hull J.J."/>
        </authorList>
    </citation>
    <scope>NUCLEOTIDE SEQUENCE</scope>
</reference>
<dbReference type="EMBL" id="GDHC01011678">
    <property type="protein sequence ID" value="JAQ06951.1"/>
    <property type="molecule type" value="Transcribed_RNA"/>
</dbReference>
<sequence>MVPSIFLLACSPLYSGGGGGTFTVAAVLSRTTVVLYTTVKLAYIATVAVLQVYGKQPLLLGALEQFYVILLHYLLQLSSIYLILSYCAGLFYNLRTTHVWPSIYSDPRVRCLLWGTSLAVCHVLFHGWILYNLTLHHRTMLRTIRAYVQALLQTLWHTSATPVLTTPVHQPIVGVRHSQWWDAVQVLQGSKDAGTWRSVFNRYFGKEFCWHERVRRSVCEITRTTVTNLHECPYIPTTSWVEAEKYLSTRSAYNGTHALEYFGHLDDEELVRQNFYAVPRAP</sequence>
<feature type="transmembrane region" description="Helical" evidence="1">
    <location>
        <begin position="35"/>
        <end position="54"/>
    </location>
</feature>
<proteinExistence type="predicted"/>
<evidence type="ECO:0000313" key="2">
    <source>
        <dbReference type="EMBL" id="JAQ06951.1"/>
    </source>
</evidence>
<keyword evidence="1" id="KW-0472">Membrane</keyword>
<accession>A0A146LFN0</accession>
<organism evidence="2">
    <name type="scientific">Lygus hesperus</name>
    <name type="common">Western plant bug</name>
    <dbReference type="NCBI Taxonomy" id="30085"/>
    <lineage>
        <taxon>Eukaryota</taxon>
        <taxon>Metazoa</taxon>
        <taxon>Ecdysozoa</taxon>
        <taxon>Arthropoda</taxon>
        <taxon>Hexapoda</taxon>
        <taxon>Insecta</taxon>
        <taxon>Pterygota</taxon>
        <taxon>Neoptera</taxon>
        <taxon>Paraneoptera</taxon>
        <taxon>Hemiptera</taxon>
        <taxon>Heteroptera</taxon>
        <taxon>Panheteroptera</taxon>
        <taxon>Cimicomorpha</taxon>
        <taxon>Miridae</taxon>
        <taxon>Mirini</taxon>
        <taxon>Lygus</taxon>
    </lineage>
</organism>
<feature type="transmembrane region" description="Helical" evidence="1">
    <location>
        <begin position="112"/>
        <end position="133"/>
    </location>
</feature>
<gene>
    <name evidence="2" type="ORF">g.32443</name>
</gene>
<name>A0A146LFN0_LYGHE</name>
<evidence type="ECO:0000256" key="1">
    <source>
        <dbReference type="SAM" id="Phobius"/>
    </source>
</evidence>
<protein>
    <submittedName>
        <fullName evidence="2">Uncharacterized protein</fullName>
    </submittedName>
</protein>
<keyword evidence="1" id="KW-0812">Transmembrane</keyword>